<protein>
    <submittedName>
        <fullName evidence="1">Uncharacterized protein</fullName>
    </submittedName>
</protein>
<reference evidence="1 2" key="1">
    <citation type="submission" date="2011-02" db="EMBL/GenBank/DDBJ databases">
        <authorList>
            <person name="Weinstock G."/>
            <person name="Sodergren E."/>
            <person name="Clifton S."/>
            <person name="Fulton L."/>
            <person name="Fulton B."/>
            <person name="Courtney L."/>
            <person name="Fronick C."/>
            <person name="Harrison M."/>
            <person name="Strong C."/>
            <person name="Farmer C."/>
            <person name="Delahaunty K."/>
            <person name="Markovic C."/>
            <person name="Hall O."/>
            <person name="Minx P."/>
            <person name="Tomlinson C."/>
            <person name="Mitreva M."/>
            <person name="Hou S."/>
            <person name="Chen J."/>
            <person name="Wollam A."/>
            <person name="Pepin K.H."/>
            <person name="Johnson M."/>
            <person name="Bhonagiri V."/>
            <person name="Zhang X."/>
            <person name="Suruliraj S."/>
            <person name="Warren W."/>
            <person name="Chinwalla A."/>
            <person name="Mardis E.R."/>
            <person name="Wilson R.K."/>
        </authorList>
    </citation>
    <scope>NUCLEOTIDE SEQUENCE [LARGE SCALE GENOMIC DNA]</scope>
    <source>
        <strain evidence="1 2">YIT 12057</strain>
    </source>
</reference>
<organism evidence="1 2">
    <name type="scientific">Bacteroides fluxus YIT 12057</name>
    <dbReference type="NCBI Taxonomy" id="763034"/>
    <lineage>
        <taxon>Bacteria</taxon>
        <taxon>Pseudomonadati</taxon>
        <taxon>Bacteroidota</taxon>
        <taxon>Bacteroidia</taxon>
        <taxon>Bacteroidales</taxon>
        <taxon>Bacteroidaceae</taxon>
        <taxon>Bacteroides</taxon>
    </lineage>
</organism>
<accession>F3PWW5</accession>
<gene>
    <name evidence="1" type="ORF">HMPREF9446_03252</name>
</gene>
<evidence type="ECO:0000313" key="2">
    <source>
        <dbReference type="Proteomes" id="UP000003416"/>
    </source>
</evidence>
<evidence type="ECO:0000313" key="1">
    <source>
        <dbReference type="EMBL" id="EGF52044.1"/>
    </source>
</evidence>
<keyword evidence="2" id="KW-1185">Reference proteome</keyword>
<proteinExistence type="predicted"/>
<dbReference type="Proteomes" id="UP000003416">
    <property type="component" value="Unassembled WGS sequence"/>
</dbReference>
<dbReference type="HOGENOM" id="CLU_3229604_0_0_10"/>
<name>F3PWW5_9BACE</name>
<dbReference type="AlphaFoldDB" id="F3PWW5"/>
<sequence>MTILNYCLGIRRFSFVICHNEFDKNSFFSDTYESFGVKKAKRR</sequence>
<comment type="caution">
    <text evidence="1">The sequence shown here is derived from an EMBL/GenBank/DDBJ whole genome shotgun (WGS) entry which is preliminary data.</text>
</comment>
<dbReference type="EMBL" id="AFBN01000096">
    <property type="protein sequence ID" value="EGF52044.1"/>
    <property type="molecule type" value="Genomic_DNA"/>
</dbReference>